<protein>
    <submittedName>
        <fullName evidence="1">Uncharacterized protein</fullName>
    </submittedName>
</protein>
<dbReference type="Proteomes" id="UP000178912">
    <property type="component" value="Unassembled WGS sequence"/>
</dbReference>
<dbReference type="AlphaFoldDB" id="A0A1E1L7S9"/>
<accession>A0A1E1L7S9</accession>
<name>A0A1E1L7S9_9HELO</name>
<dbReference type="EMBL" id="FJUX01000085">
    <property type="protein sequence ID" value="CZT06474.1"/>
    <property type="molecule type" value="Genomic_DNA"/>
</dbReference>
<evidence type="ECO:0000313" key="2">
    <source>
        <dbReference type="Proteomes" id="UP000178912"/>
    </source>
</evidence>
<reference evidence="2" key="1">
    <citation type="submission" date="2016-03" db="EMBL/GenBank/DDBJ databases">
        <authorList>
            <person name="Guldener U."/>
        </authorList>
    </citation>
    <scope>NUCLEOTIDE SEQUENCE [LARGE SCALE GENOMIC DNA]</scope>
    <source>
        <strain evidence="2">04CH-RAC-A.6.1</strain>
    </source>
</reference>
<evidence type="ECO:0000313" key="1">
    <source>
        <dbReference type="EMBL" id="CZT06474.1"/>
    </source>
</evidence>
<organism evidence="1 2">
    <name type="scientific">Rhynchosporium agropyri</name>
    <dbReference type="NCBI Taxonomy" id="914238"/>
    <lineage>
        <taxon>Eukaryota</taxon>
        <taxon>Fungi</taxon>
        <taxon>Dikarya</taxon>
        <taxon>Ascomycota</taxon>
        <taxon>Pezizomycotina</taxon>
        <taxon>Leotiomycetes</taxon>
        <taxon>Helotiales</taxon>
        <taxon>Ploettnerulaceae</taxon>
        <taxon>Rhynchosporium</taxon>
    </lineage>
</organism>
<sequence>MASCLYSIDRPKSPHIPIFRRISHRDVIESANVKCVVVSSNHVAWSQALTLVSKAVQG</sequence>
<keyword evidence="2" id="KW-1185">Reference proteome</keyword>
<gene>
    <name evidence="1" type="ORF">RAG0_12179</name>
</gene>
<proteinExistence type="predicted"/>